<sequence>MVNKLSVEGKDEIWLRGMMNMEQAKRIARWRLILGADSSAMLEQLSQQPCQLTAEQDLMDQALAALYDNTGGGGLGQGGGKGPSSPQITKWLGDVRSLFDQEIVTIIQKDAIENKGLKQLIFEPEILQQLEPDINLASTIMMLKDHIPKRSKESVRQFIGKIVDEINKLLAEDIRRAVTAALNKKQHSPIPSAAAIDYKYTINRNLKNYNPELKTIIPERFYFFDRANRTNNWTVIVDIDQSGSMGESVIYSSIMSCILASMNAIKTRIVAFDTEIIDLTEKSDDPVDLLFGIQLGGGTDINKSVAYCQQFIENPSKTLFFLISDLEEGGNRAGLLQRIEDMKSSGVTVISLLAIADGGKPYYDTQMAQRISAMGVPCFACTPALLPQLLELAFKGYDLKAFEKSFEKKVGL</sequence>
<dbReference type="Pfam" id="PF05762">
    <property type="entry name" value="VWA_CoxE"/>
    <property type="match status" value="1"/>
</dbReference>
<evidence type="ECO:0000313" key="1">
    <source>
        <dbReference type="EMBL" id="GGD79141.1"/>
    </source>
</evidence>
<dbReference type="PANTHER" id="PTHR30634:SF16">
    <property type="entry name" value="OUTER-MEMBRANE LIPOPROTEIN LOLB"/>
    <property type="match status" value="1"/>
</dbReference>
<name>A0A916Z7M2_9BACL</name>
<dbReference type="PANTHER" id="PTHR30634">
    <property type="entry name" value="OUTER MEMBRANE LOLAB LIPOPROTEIN INSERTION APPARATUS"/>
    <property type="match status" value="1"/>
</dbReference>
<proteinExistence type="predicted"/>
<reference evidence="1" key="1">
    <citation type="journal article" date="2014" name="Int. J. Syst. Evol. Microbiol.">
        <title>Complete genome sequence of Corynebacterium casei LMG S-19264T (=DSM 44701T), isolated from a smear-ripened cheese.</title>
        <authorList>
            <consortium name="US DOE Joint Genome Institute (JGI-PGF)"/>
            <person name="Walter F."/>
            <person name="Albersmeier A."/>
            <person name="Kalinowski J."/>
            <person name="Ruckert C."/>
        </authorList>
    </citation>
    <scope>NUCLEOTIDE SEQUENCE</scope>
    <source>
        <strain evidence="1">CGMCC 1.15178</strain>
    </source>
</reference>
<dbReference type="InterPro" id="IPR036465">
    <property type="entry name" value="vWFA_dom_sf"/>
</dbReference>
<dbReference type="AlphaFoldDB" id="A0A916Z7M2"/>
<reference evidence="1" key="2">
    <citation type="submission" date="2020-09" db="EMBL/GenBank/DDBJ databases">
        <authorList>
            <person name="Sun Q."/>
            <person name="Zhou Y."/>
        </authorList>
    </citation>
    <scope>NUCLEOTIDE SEQUENCE</scope>
    <source>
        <strain evidence="1">CGMCC 1.15178</strain>
    </source>
</reference>
<dbReference type="InterPro" id="IPR050458">
    <property type="entry name" value="LolB"/>
</dbReference>
<comment type="caution">
    <text evidence="1">The sequence shown here is derived from an EMBL/GenBank/DDBJ whole genome shotgun (WGS) entry which is preliminary data.</text>
</comment>
<dbReference type="Gene3D" id="3.40.50.410">
    <property type="entry name" value="von Willebrand factor, type A domain"/>
    <property type="match status" value="1"/>
</dbReference>
<gene>
    <name evidence="1" type="ORF">GCM10010911_41510</name>
</gene>
<accession>A0A916Z7M2</accession>
<organism evidence="1 2">
    <name type="scientific">Paenibacillus nasutitermitis</name>
    <dbReference type="NCBI Taxonomy" id="1652958"/>
    <lineage>
        <taxon>Bacteria</taxon>
        <taxon>Bacillati</taxon>
        <taxon>Bacillota</taxon>
        <taxon>Bacilli</taxon>
        <taxon>Bacillales</taxon>
        <taxon>Paenibacillaceae</taxon>
        <taxon>Paenibacillus</taxon>
    </lineage>
</organism>
<evidence type="ECO:0000313" key="2">
    <source>
        <dbReference type="Proteomes" id="UP000612456"/>
    </source>
</evidence>
<keyword evidence="2" id="KW-1185">Reference proteome</keyword>
<dbReference type="EMBL" id="BMHP01000003">
    <property type="protein sequence ID" value="GGD79141.1"/>
    <property type="molecule type" value="Genomic_DNA"/>
</dbReference>
<protein>
    <submittedName>
        <fullName evidence="1">VWA domain-containing protein</fullName>
    </submittedName>
</protein>
<dbReference type="InterPro" id="IPR008912">
    <property type="entry name" value="Uncharacterised_CoxE"/>
</dbReference>
<dbReference type="Proteomes" id="UP000612456">
    <property type="component" value="Unassembled WGS sequence"/>
</dbReference>
<dbReference type="SUPFAM" id="SSF53300">
    <property type="entry name" value="vWA-like"/>
    <property type="match status" value="1"/>
</dbReference>